<comment type="caution">
    <text evidence="1">The sequence shown here is derived from an EMBL/GenBank/DDBJ whole genome shotgun (WGS) entry which is preliminary data.</text>
</comment>
<evidence type="ECO:0000313" key="1">
    <source>
        <dbReference type="EMBL" id="CAG8710832.1"/>
    </source>
</evidence>
<accession>A0ACA9PHG0</accession>
<keyword evidence="2" id="KW-1185">Reference proteome</keyword>
<dbReference type="EMBL" id="CAJVQC010020925">
    <property type="protein sequence ID" value="CAG8710832.1"/>
    <property type="molecule type" value="Genomic_DNA"/>
</dbReference>
<name>A0ACA9PHG0_9GLOM</name>
<evidence type="ECO:0000313" key="2">
    <source>
        <dbReference type="Proteomes" id="UP000789920"/>
    </source>
</evidence>
<sequence length="68" mass="7881">KKKVLAMEKYNRGKTLKKYKDSNISDEILQSNKSDIDLNSIMNRLAALTINCIEQEEKLNHSNIKNMI</sequence>
<gene>
    <name evidence="1" type="ORF">RPERSI_LOCUS10525</name>
</gene>
<proteinExistence type="predicted"/>
<protein>
    <submittedName>
        <fullName evidence="1">32300_t:CDS:1</fullName>
    </submittedName>
</protein>
<reference evidence="1" key="1">
    <citation type="submission" date="2021-06" db="EMBL/GenBank/DDBJ databases">
        <authorList>
            <person name="Kallberg Y."/>
            <person name="Tangrot J."/>
            <person name="Rosling A."/>
        </authorList>
    </citation>
    <scope>NUCLEOTIDE SEQUENCE</scope>
    <source>
        <strain evidence="1">MA461A</strain>
    </source>
</reference>
<organism evidence="1 2">
    <name type="scientific">Racocetra persica</name>
    <dbReference type="NCBI Taxonomy" id="160502"/>
    <lineage>
        <taxon>Eukaryota</taxon>
        <taxon>Fungi</taxon>
        <taxon>Fungi incertae sedis</taxon>
        <taxon>Mucoromycota</taxon>
        <taxon>Glomeromycotina</taxon>
        <taxon>Glomeromycetes</taxon>
        <taxon>Diversisporales</taxon>
        <taxon>Gigasporaceae</taxon>
        <taxon>Racocetra</taxon>
    </lineage>
</organism>
<dbReference type="Proteomes" id="UP000789920">
    <property type="component" value="Unassembled WGS sequence"/>
</dbReference>
<feature type="non-terminal residue" evidence="1">
    <location>
        <position position="1"/>
    </location>
</feature>